<evidence type="ECO:0000313" key="2">
    <source>
        <dbReference type="Proteomes" id="UP000524450"/>
    </source>
</evidence>
<dbReference type="AlphaFoldDB" id="A0A840FQL7"/>
<organism evidence="1 2">
    <name type="scientific">Variovorax guangxiensis</name>
    <dbReference type="NCBI Taxonomy" id="1775474"/>
    <lineage>
        <taxon>Bacteria</taxon>
        <taxon>Pseudomonadati</taxon>
        <taxon>Pseudomonadota</taxon>
        <taxon>Betaproteobacteria</taxon>
        <taxon>Burkholderiales</taxon>
        <taxon>Comamonadaceae</taxon>
        <taxon>Variovorax</taxon>
    </lineage>
</organism>
<reference evidence="1 2" key="1">
    <citation type="submission" date="2020-08" db="EMBL/GenBank/DDBJ databases">
        <title>Genomic Encyclopedia of Type Strains, Phase IV (KMG-V): Genome sequencing to study the core and pangenomes of soil and plant-associated prokaryotes.</title>
        <authorList>
            <person name="Whitman W."/>
        </authorList>
    </citation>
    <scope>NUCLEOTIDE SEQUENCE [LARGE SCALE GENOMIC DNA]</scope>
    <source>
        <strain evidence="1 2">34/80</strain>
    </source>
</reference>
<protein>
    <recommendedName>
        <fullName evidence="3">SMI1/KNR4 family protein</fullName>
    </recommendedName>
</protein>
<name>A0A840FQL7_9BURK</name>
<dbReference type="Proteomes" id="UP000524450">
    <property type="component" value="Unassembled WGS sequence"/>
</dbReference>
<dbReference type="EMBL" id="JACIFZ010000009">
    <property type="protein sequence ID" value="MBB4224876.1"/>
    <property type="molecule type" value="Genomic_DNA"/>
</dbReference>
<evidence type="ECO:0008006" key="3">
    <source>
        <dbReference type="Google" id="ProtNLM"/>
    </source>
</evidence>
<dbReference type="RefSeq" id="WP_221297770.1">
    <property type="nucleotide sequence ID" value="NZ_JACIFZ010000009.1"/>
</dbReference>
<sequence length="211" mass="23274">MSQLEQQLARILPPRMTIPEPLRQLFSWIEARGQYVDHKDGRVGFLSPPAAPSVGTNISFHAEGNGDLRYWFGHDRPEVLNRLCVFANTGGDGSMAAFWLDEQGQQKIVHLGSGSGSTMVCVLGDDAVDFLRLLAIGYEELCWGEQFSEPPKANPDSDFEAVPNFEFQEWVRTNFGVDVPSKGSDVVAHPDDMDSAGSLDPFNRWVAASMA</sequence>
<evidence type="ECO:0000313" key="1">
    <source>
        <dbReference type="EMBL" id="MBB4224876.1"/>
    </source>
</evidence>
<gene>
    <name evidence="1" type="ORF">GGD71_005685</name>
</gene>
<accession>A0A840FQL7</accession>
<comment type="caution">
    <text evidence="1">The sequence shown here is derived from an EMBL/GenBank/DDBJ whole genome shotgun (WGS) entry which is preliminary data.</text>
</comment>
<proteinExistence type="predicted"/>